<dbReference type="Proteomes" id="UP000218231">
    <property type="component" value="Unassembled WGS sequence"/>
</dbReference>
<dbReference type="AlphaFoldDB" id="A0A2A2KKP5"/>
<reference evidence="2 3" key="1">
    <citation type="journal article" date="2017" name="Curr. Biol.">
        <title>Genome architecture and evolution of a unichromosomal asexual nematode.</title>
        <authorList>
            <person name="Fradin H."/>
            <person name="Zegar C."/>
            <person name="Gutwein M."/>
            <person name="Lucas J."/>
            <person name="Kovtun M."/>
            <person name="Corcoran D."/>
            <person name="Baugh L.R."/>
            <person name="Kiontke K."/>
            <person name="Gunsalus K."/>
            <person name="Fitch D.H."/>
            <person name="Piano F."/>
        </authorList>
    </citation>
    <scope>NUCLEOTIDE SEQUENCE [LARGE SCALE GENOMIC DNA]</scope>
    <source>
        <strain evidence="2">PF1309</strain>
    </source>
</reference>
<comment type="caution">
    <text evidence="2">The sequence shown here is derived from an EMBL/GenBank/DDBJ whole genome shotgun (WGS) entry which is preliminary data.</text>
</comment>
<dbReference type="EMBL" id="LIAE01008330">
    <property type="protein sequence ID" value="PAV74450.1"/>
    <property type="molecule type" value="Genomic_DNA"/>
</dbReference>
<evidence type="ECO:0000313" key="2">
    <source>
        <dbReference type="EMBL" id="PAV74450.1"/>
    </source>
</evidence>
<organism evidence="2 3">
    <name type="scientific">Diploscapter pachys</name>
    <dbReference type="NCBI Taxonomy" id="2018661"/>
    <lineage>
        <taxon>Eukaryota</taxon>
        <taxon>Metazoa</taxon>
        <taxon>Ecdysozoa</taxon>
        <taxon>Nematoda</taxon>
        <taxon>Chromadorea</taxon>
        <taxon>Rhabditida</taxon>
        <taxon>Rhabditina</taxon>
        <taxon>Rhabditomorpha</taxon>
        <taxon>Rhabditoidea</taxon>
        <taxon>Rhabditidae</taxon>
        <taxon>Diploscapter</taxon>
    </lineage>
</organism>
<protein>
    <recommendedName>
        <fullName evidence="4">ZP domain-containing protein</fullName>
    </recommendedName>
</protein>
<evidence type="ECO:0000256" key="1">
    <source>
        <dbReference type="SAM" id="SignalP"/>
    </source>
</evidence>
<proteinExistence type="predicted"/>
<gene>
    <name evidence="2" type="ORF">WR25_02440</name>
</gene>
<feature type="signal peptide" evidence="1">
    <location>
        <begin position="1"/>
        <end position="19"/>
    </location>
</feature>
<keyword evidence="3" id="KW-1185">Reference proteome</keyword>
<dbReference type="OrthoDB" id="5787624at2759"/>
<evidence type="ECO:0000313" key="3">
    <source>
        <dbReference type="Proteomes" id="UP000218231"/>
    </source>
</evidence>
<keyword evidence="1" id="KW-0732">Signal</keyword>
<name>A0A2A2KKP5_9BILA</name>
<feature type="chain" id="PRO_5012132526" description="ZP domain-containing protein" evidence="1">
    <location>
        <begin position="20"/>
        <end position="135"/>
    </location>
</feature>
<accession>A0A2A2KKP5</accession>
<evidence type="ECO:0008006" key="4">
    <source>
        <dbReference type="Google" id="ProtNLM"/>
    </source>
</evidence>
<sequence>MELFALFISIFSMMQLVSTGAVGKCSTACAERNHGKIVRVFLKGEKVMVGVCKNNTVDPRPGHRSLVFPLTCNRFVGVWSFDFEDEEGIRPFSVNCPPNKGVPQSMLDECPTLDQPTVADASEHLNKLNTNKIEE</sequence>